<dbReference type="GO" id="GO:0006635">
    <property type="term" value="P:fatty acid beta-oxidation"/>
    <property type="evidence" value="ECO:0007669"/>
    <property type="project" value="TreeGrafter"/>
</dbReference>
<dbReference type="PROSITE" id="PS00737">
    <property type="entry name" value="THIOLASE_2"/>
    <property type="match status" value="1"/>
</dbReference>
<proteinExistence type="inferred from homology"/>
<reference evidence="10" key="1">
    <citation type="submission" date="2016-04" db="EMBL/GenBank/DDBJ databases">
        <authorList>
            <person name="Evans L.H."/>
            <person name="Alamgir A."/>
            <person name="Owens N."/>
            <person name="Weber N.D."/>
            <person name="Virtaneva K."/>
            <person name="Barbian K."/>
            <person name="Babar A."/>
            <person name="Rosenke K."/>
        </authorList>
    </citation>
    <scope>NUCLEOTIDE SEQUENCE [LARGE SCALE GENOMIC DNA]</scope>
    <source>
        <strain evidence="10">CBS 101.48</strain>
    </source>
</reference>
<dbReference type="InterPro" id="IPR020617">
    <property type="entry name" value="Thiolase_C"/>
</dbReference>
<keyword evidence="11" id="KW-1185">Reference proteome</keyword>
<dbReference type="InterPro" id="IPR020613">
    <property type="entry name" value="Thiolase_CS"/>
</dbReference>
<dbReference type="InterPro" id="IPR020616">
    <property type="entry name" value="Thiolase_N"/>
</dbReference>
<dbReference type="Pfam" id="PF00108">
    <property type="entry name" value="Thiolase_N"/>
    <property type="match status" value="1"/>
</dbReference>
<dbReference type="STRING" id="4829.A0A163K1B4"/>
<keyword evidence="3 7" id="KW-0808">Transferase</keyword>
<protein>
    <recommendedName>
        <fullName evidence="2">acetyl-CoA C-acetyltransferase</fullName>
        <ecNumber evidence="2">2.3.1.9</ecNumber>
    </recommendedName>
</protein>
<dbReference type="InParanoid" id="A0A163K1B4"/>
<dbReference type="GO" id="GO:0005739">
    <property type="term" value="C:mitochondrion"/>
    <property type="evidence" value="ECO:0007669"/>
    <property type="project" value="TreeGrafter"/>
</dbReference>
<evidence type="ECO:0000256" key="1">
    <source>
        <dbReference type="ARBA" id="ARBA00010982"/>
    </source>
</evidence>
<dbReference type="CDD" id="cd00751">
    <property type="entry name" value="thiolase"/>
    <property type="match status" value="1"/>
</dbReference>
<dbReference type="FunCoup" id="A0A163K1B4">
    <property type="interactions" value="350"/>
</dbReference>
<evidence type="ECO:0000313" key="10">
    <source>
        <dbReference type="EMBL" id="SAM07806.1"/>
    </source>
</evidence>
<evidence type="ECO:0000256" key="3">
    <source>
        <dbReference type="ARBA" id="ARBA00022679"/>
    </source>
</evidence>
<evidence type="ECO:0000259" key="9">
    <source>
        <dbReference type="Pfam" id="PF02803"/>
    </source>
</evidence>
<evidence type="ECO:0000259" key="8">
    <source>
        <dbReference type="Pfam" id="PF00108"/>
    </source>
</evidence>
<dbReference type="Pfam" id="PF02803">
    <property type="entry name" value="Thiolase_C"/>
    <property type="match status" value="1"/>
</dbReference>
<dbReference type="Proteomes" id="UP000078561">
    <property type="component" value="Unassembled WGS sequence"/>
</dbReference>
<comment type="pathway">
    <text evidence="5">Metabolic intermediate biosynthesis; (R)-mevalonate biosynthesis; (R)-mevalonate from acetyl-CoA: step 1/3.</text>
</comment>
<feature type="domain" description="Thiolase C-terminal" evidence="9">
    <location>
        <begin position="273"/>
        <end position="394"/>
    </location>
</feature>
<sequence>MRDVYIAAVSRTPIGGYNGSLASLSATELGAIAIKAAIEKTGLKKELVEEVVFGCVLSANLGQNPARQAALGAGLANTTVSTTVNKVCASGLKATIMGAQSIMTGQADIVVTGGMESMSQAPYYLPHQRFGSKYGHNQVVDGVLKDGLTDVQHGYAMGVAAELCATTHHISRQSQDDFAVQSYTRAQQATAAGKFKAYELTPIEINKKSGVVVVDRDEDVFKLNEEKLRQVRPAFSEDKEKGTVTAPNSSPLSDGAAALVLVSKDVVDKYGLEVLAKIRGFADAEQESSRFTTSPSLAVPKAVKRAGLTMDQIQFFELNEAFAVVGCANMKLLNLNPDIVNIWGGAVAMGHPLGCSGARILCTLLSVLIDEKATFGACGICNGGGGASAMVIERL</sequence>
<dbReference type="GO" id="GO:0003985">
    <property type="term" value="F:acetyl-CoA C-acetyltransferase activity"/>
    <property type="evidence" value="ECO:0007669"/>
    <property type="project" value="UniProtKB-EC"/>
</dbReference>
<evidence type="ECO:0000313" key="11">
    <source>
        <dbReference type="Proteomes" id="UP000078561"/>
    </source>
</evidence>
<feature type="active site" description="Proton acceptor" evidence="6">
    <location>
        <position position="381"/>
    </location>
</feature>
<dbReference type="InterPro" id="IPR016039">
    <property type="entry name" value="Thiolase-like"/>
</dbReference>
<dbReference type="AlphaFoldDB" id="A0A163K1B4"/>
<dbReference type="FunFam" id="3.40.47.10:FF:000007">
    <property type="entry name" value="acetyl-CoA acetyltransferase, mitochondrial"/>
    <property type="match status" value="1"/>
</dbReference>
<dbReference type="EC" id="2.3.1.9" evidence="2"/>
<evidence type="ECO:0000256" key="5">
    <source>
        <dbReference type="ARBA" id="ARBA00037924"/>
    </source>
</evidence>
<dbReference type="OMA" id="TAMAVEC"/>
<dbReference type="EMBL" id="LT554853">
    <property type="protein sequence ID" value="SAM07806.1"/>
    <property type="molecule type" value="Genomic_DNA"/>
</dbReference>
<evidence type="ECO:0000256" key="4">
    <source>
        <dbReference type="ARBA" id="ARBA00023315"/>
    </source>
</evidence>
<organism evidence="10">
    <name type="scientific">Absidia glauca</name>
    <name type="common">Pin mould</name>
    <dbReference type="NCBI Taxonomy" id="4829"/>
    <lineage>
        <taxon>Eukaryota</taxon>
        <taxon>Fungi</taxon>
        <taxon>Fungi incertae sedis</taxon>
        <taxon>Mucoromycota</taxon>
        <taxon>Mucoromycotina</taxon>
        <taxon>Mucoromycetes</taxon>
        <taxon>Mucorales</taxon>
        <taxon>Cunninghamellaceae</taxon>
        <taxon>Absidia</taxon>
    </lineage>
</organism>
<dbReference type="NCBIfam" id="TIGR01930">
    <property type="entry name" value="AcCoA-C-Actrans"/>
    <property type="match status" value="1"/>
</dbReference>
<dbReference type="PANTHER" id="PTHR18919">
    <property type="entry name" value="ACETYL-COA C-ACYLTRANSFERASE"/>
    <property type="match status" value="1"/>
</dbReference>
<dbReference type="PROSITE" id="PS00099">
    <property type="entry name" value="THIOLASE_3"/>
    <property type="match status" value="1"/>
</dbReference>
<keyword evidence="4 7" id="KW-0012">Acyltransferase</keyword>
<comment type="similarity">
    <text evidence="1 7">Belongs to the thiolase-like superfamily. Thiolase family.</text>
</comment>
<feature type="active site" description="Acyl-thioester intermediate" evidence="6">
    <location>
        <position position="88"/>
    </location>
</feature>
<dbReference type="PIRSF" id="PIRSF000429">
    <property type="entry name" value="Ac-CoA_Ac_transf"/>
    <property type="match status" value="1"/>
</dbReference>
<gene>
    <name evidence="10" type="primary">ABSGL_13463.1 scaffold 14165</name>
</gene>
<evidence type="ECO:0000256" key="6">
    <source>
        <dbReference type="PIRSR" id="PIRSR000429-1"/>
    </source>
</evidence>
<dbReference type="SUPFAM" id="SSF53901">
    <property type="entry name" value="Thiolase-like"/>
    <property type="match status" value="2"/>
</dbReference>
<dbReference type="PANTHER" id="PTHR18919:SF165">
    <property type="entry name" value="ACETYL-COA ACETYLTRANSFERASE"/>
    <property type="match status" value="1"/>
</dbReference>
<name>A0A163K1B4_ABSGL</name>
<feature type="active site" description="Proton acceptor" evidence="6">
    <location>
        <position position="351"/>
    </location>
</feature>
<evidence type="ECO:0000256" key="2">
    <source>
        <dbReference type="ARBA" id="ARBA00012705"/>
    </source>
</evidence>
<dbReference type="GO" id="GO:0006696">
    <property type="term" value="P:ergosterol biosynthetic process"/>
    <property type="evidence" value="ECO:0007669"/>
    <property type="project" value="TreeGrafter"/>
</dbReference>
<dbReference type="OrthoDB" id="5404651at2759"/>
<dbReference type="Gene3D" id="3.40.47.10">
    <property type="match status" value="1"/>
</dbReference>
<evidence type="ECO:0000256" key="7">
    <source>
        <dbReference type="RuleBase" id="RU003557"/>
    </source>
</evidence>
<feature type="domain" description="Thiolase N-terminal" evidence="8">
    <location>
        <begin position="4"/>
        <end position="265"/>
    </location>
</feature>
<dbReference type="InterPro" id="IPR020610">
    <property type="entry name" value="Thiolase_AS"/>
</dbReference>
<accession>A0A163K1B4</accession>
<dbReference type="InterPro" id="IPR002155">
    <property type="entry name" value="Thiolase"/>
</dbReference>